<evidence type="ECO:0000313" key="3">
    <source>
        <dbReference type="Proteomes" id="UP001314635"/>
    </source>
</evidence>
<dbReference type="Proteomes" id="UP001314635">
    <property type="component" value="Unassembled WGS sequence"/>
</dbReference>
<dbReference type="RefSeq" id="WP_172236721.1">
    <property type="nucleotide sequence ID" value="NZ_JABFDP010000011.1"/>
</dbReference>
<keyword evidence="1" id="KW-0812">Transmembrane</keyword>
<sequence>MGRSNSVDVEALGPVTGAVGAVILGPFIASFQSRLLGIGLPDIKGAMGLGFDEGAWLSAAGLNR</sequence>
<dbReference type="EMBL" id="JAFCLK010000079">
    <property type="protein sequence ID" value="MBR1141575.1"/>
    <property type="molecule type" value="Genomic_DNA"/>
</dbReference>
<protein>
    <submittedName>
        <fullName evidence="2">Uncharacterized protein</fullName>
    </submittedName>
</protein>
<accession>A0ABS5GJR9</accession>
<feature type="transmembrane region" description="Helical" evidence="1">
    <location>
        <begin position="12"/>
        <end position="31"/>
    </location>
</feature>
<proteinExistence type="predicted"/>
<evidence type="ECO:0000313" key="2">
    <source>
        <dbReference type="EMBL" id="MBR1141575.1"/>
    </source>
</evidence>
<keyword evidence="3" id="KW-1185">Reference proteome</keyword>
<organism evidence="2 3">
    <name type="scientific">Bradyrhizobium denitrificans</name>
    <dbReference type="NCBI Taxonomy" id="2734912"/>
    <lineage>
        <taxon>Bacteria</taxon>
        <taxon>Pseudomonadati</taxon>
        <taxon>Pseudomonadota</taxon>
        <taxon>Alphaproteobacteria</taxon>
        <taxon>Hyphomicrobiales</taxon>
        <taxon>Nitrobacteraceae</taxon>
        <taxon>Bradyrhizobium</taxon>
    </lineage>
</organism>
<keyword evidence="1" id="KW-1133">Transmembrane helix</keyword>
<gene>
    <name evidence="2" type="ORF">JQ619_38135</name>
</gene>
<name>A0ABS5GJR9_9BRAD</name>
<evidence type="ECO:0000256" key="1">
    <source>
        <dbReference type="SAM" id="Phobius"/>
    </source>
</evidence>
<keyword evidence="1" id="KW-0472">Membrane</keyword>
<comment type="caution">
    <text evidence="2">The sequence shown here is derived from an EMBL/GenBank/DDBJ whole genome shotgun (WGS) entry which is preliminary data.</text>
</comment>
<reference evidence="3" key="1">
    <citation type="journal article" date="2021" name="ISME J.">
        <title>Evolutionary origin and ecological implication of a unique nif island in free-living Bradyrhizobium lineages.</title>
        <authorList>
            <person name="Tao J."/>
        </authorList>
    </citation>
    <scope>NUCLEOTIDE SEQUENCE [LARGE SCALE GENOMIC DNA]</scope>
    <source>
        <strain evidence="3">SZCCT0094</strain>
    </source>
</reference>